<feature type="transmembrane region" description="Helical" evidence="6">
    <location>
        <begin position="169"/>
        <end position="191"/>
    </location>
</feature>
<dbReference type="GO" id="GO:0016020">
    <property type="term" value="C:membrane"/>
    <property type="evidence" value="ECO:0007669"/>
    <property type="project" value="UniProtKB-SubCell"/>
</dbReference>
<dbReference type="RefSeq" id="WP_036939870.1">
    <property type="nucleotide sequence ID" value="NZ_JQKC01000010.1"/>
</dbReference>
<dbReference type="Proteomes" id="UP000036923">
    <property type="component" value="Unassembled WGS sequence"/>
</dbReference>
<gene>
    <name evidence="8" type="ORF">Bccel_5579</name>
</gene>
<evidence type="ECO:0000313" key="9">
    <source>
        <dbReference type="Proteomes" id="UP000036923"/>
    </source>
</evidence>
<dbReference type="PANTHER" id="PTHR31272:SF6">
    <property type="entry name" value="CYTOCHROME C-TYPE BIOGENESIS CCDA-LIKE CHLOROPLASTIC PROTEIN"/>
    <property type="match status" value="1"/>
</dbReference>
<feature type="transmembrane region" description="Helical" evidence="6">
    <location>
        <begin position="134"/>
        <end position="163"/>
    </location>
</feature>
<keyword evidence="5 6" id="KW-0472">Membrane</keyword>
<comment type="similarity">
    <text evidence="2">Belongs to the DsbD family.</text>
</comment>
<dbReference type="InterPro" id="IPR051790">
    <property type="entry name" value="Cytochrome_c-biogenesis_DsbD"/>
</dbReference>
<sequence length="233" mass="25194">MDTVINSWLESFSANITQNSWMAPLFALLAGILTSFTPCALSSVPLVIGYVGGTGQKDIKRSFLLSVVFSSGMAVTFTILGTAASLLGRLMQGTGSWWYIILGILMMLMALQTWEIYNFIPSTYAINKNAKKGFVGAFITGVLGGFFSSPCATPVLVVLLAIVAKEGSMLWGILLLLLYSLGHSFLVLIAGTYVGFVHKMSSNEKYGAASKILRIITGSLIMLIAFYMFYLGF</sequence>
<evidence type="ECO:0000256" key="2">
    <source>
        <dbReference type="ARBA" id="ARBA00006143"/>
    </source>
</evidence>
<feature type="transmembrane region" description="Helical" evidence="6">
    <location>
        <begin position="96"/>
        <end position="114"/>
    </location>
</feature>
<dbReference type="AlphaFoldDB" id="A0A0L6JX43"/>
<accession>A0A0L6JX43</accession>
<evidence type="ECO:0000313" key="8">
    <source>
        <dbReference type="EMBL" id="KNY30299.1"/>
    </source>
</evidence>
<evidence type="ECO:0000256" key="6">
    <source>
        <dbReference type="SAM" id="Phobius"/>
    </source>
</evidence>
<evidence type="ECO:0000259" key="7">
    <source>
        <dbReference type="Pfam" id="PF02683"/>
    </source>
</evidence>
<name>A0A0L6JX43_9FIRM</name>
<dbReference type="InterPro" id="IPR003834">
    <property type="entry name" value="Cyt_c_assmbl_TM_dom"/>
</dbReference>
<evidence type="ECO:0000256" key="3">
    <source>
        <dbReference type="ARBA" id="ARBA00022692"/>
    </source>
</evidence>
<dbReference type="PANTHER" id="PTHR31272">
    <property type="entry name" value="CYTOCHROME C-TYPE BIOGENESIS PROTEIN HI_1454-RELATED"/>
    <property type="match status" value="1"/>
</dbReference>
<dbReference type="OrthoDB" id="9809733at2"/>
<keyword evidence="3 6" id="KW-0812">Transmembrane</keyword>
<feature type="domain" description="Cytochrome C biogenesis protein transmembrane" evidence="7">
    <location>
        <begin position="22"/>
        <end position="228"/>
    </location>
</feature>
<evidence type="ECO:0000256" key="1">
    <source>
        <dbReference type="ARBA" id="ARBA00004141"/>
    </source>
</evidence>
<feature type="transmembrane region" description="Helical" evidence="6">
    <location>
        <begin position="212"/>
        <end position="230"/>
    </location>
</feature>
<dbReference type="EMBL" id="LGTC01000001">
    <property type="protein sequence ID" value="KNY30299.1"/>
    <property type="molecule type" value="Genomic_DNA"/>
</dbReference>
<reference evidence="9" key="1">
    <citation type="submission" date="2015-07" db="EMBL/GenBank/DDBJ databases">
        <title>Near-Complete Genome Sequence of the Cellulolytic Bacterium Bacteroides (Pseudobacteroides) cellulosolvens ATCC 35603.</title>
        <authorList>
            <person name="Dassa B."/>
            <person name="Utturkar S.M."/>
            <person name="Klingeman D.M."/>
            <person name="Hurt R.A."/>
            <person name="Keller M."/>
            <person name="Xu J."/>
            <person name="Reddy Y.H.K."/>
            <person name="Borovok I."/>
            <person name="Grinberg I.R."/>
            <person name="Lamed R."/>
            <person name="Zhivin O."/>
            <person name="Bayer E.A."/>
            <person name="Brown S.D."/>
        </authorList>
    </citation>
    <scope>NUCLEOTIDE SEQUENCE [LARGE SCALE GENOMIC DNA]</scope>
    <source>
        <strain evidence="9">DSM 2933</strain>
    </source>
</reference>
<dbReference type="eggNOG" id="COG4232">
    <property type="taxonomic scope" value="Bacteria"/>
</dbReference>
<dbReference type="GO" id="GO:0017004">
    <property type="term" value="P:cytochrome complex assembly"/>
    <property type="evidence" value="ECO:0007669"/>
    <property type="project" value="InterPro"/>
</dbReference>
<dbReference type="PATRIC" id="fig|398512.5.peg.5853"/>
<comment type="caution">
    <text evidence="8">The sequence shown here is derived from an EMBL/GenBank/DDBJ whole genome shotgun (WGS) entry which is preliminary data.</text>
</comment>
<proteinExistence type="inferred from homology"/>
<evidence type="ECO:0000256" key="4">
    <source>
        <dbReference type="ARBA" id="ARBA00022989"/>
    </source>
</evidence>
<dbReference type="STRING" id="398512.Bccel_5579"/>
<keyword evidence="9" id="KW-1185">Reference proteome</keyword>
<feature type="transmembrane region" description="Helical" evidence="6">
    <location>
        <begin position="63"/>
        <end position="84"/>
    </location>
</feature>
<organism evidence="8 9">
    <name type="scientific">Pseudobacteroides cellulosolvens ATCC 35603 = DSM 2933</name>
    <dbReference type="NCBI Taxonomy" id="398512"/>
    <lineage>
        <taxon>Bacteria</taxon>
        <taxon>Bacillati</taxon>
        <taxon>Bacillota</taxon>
        <taxon>Clostridia</taxon>
        <taxon>Eubacteriales</taxon>
        <taxon>Oscillospiraceae</taxon>
        <taxon>Pseudobacteroides</taxon>
    </lineage>
</organism>
<dbReference type="Pfam" id="PF02683">
    <property type="entry name" value="DsbD_TM"/>
    <property type="match status" value="1"/>
</dbReference>
<comment type="subcellular location">
    <subcellularLocation>
        <location evidence="1">Membrane</location>
        <topology evidence="1">Multi-pass membrane protein</topology>
    </subcellularLocation>
</comment>
<protein>
    <submittedName>
        <fullName evidence="8">Cytochrome c biogenesis protein transmembrane region</fullName>
    </submittedName>
</protein>
<feature type="transmembrane region" description="Helical" evidence="6">
    <location>
        <begin position="25"/>
        <end position="51"/>
    </location>
</feature>
<keyword evidence="4 6" id="KW-1133">Transmembrane helix</keyword>
<evidence type="ECO:0000256" key="5">
    <source>
        <dbReference type="ARBA" id="ARBA00023136"/>
    </source>
</evidence>